<sequence>MPGCCVDLCKNRTEKGARLFRLPTGKRNSERRLEWLRLIEKNTLPERAVICEAHFGEDQFENKREDERKLLRPFAKPNLLEKHTIEAKNQLTEKVSRSVEIEIYDKQNPININCTSLCNDSNSHTNEDNSNNMTNNIGTNVVDESQNTPLIKKKDKDIRKLKKALQKKKRM</sequence>
<dbReference type="SMART" id="SM00980">
    <property type="entry name" value="THAP"/>
    <property type="match status" value="1"/>
</dbReference>
<keyword evidence="3" id="KW-0862">Zinc</keyword>
<dbReference type="InterPro" id="IPR026516">
    <property type="entry name" value="THAP1/10"/>
</dbReference>
<dbReference type="Gene3D" id="6.20.210.20">
    <property type="entry name" value="THAP domain"/>
    <property type="match status" value="1"/>
</dbReference>
<dbReference type="PANTHER" id="PTHR46600:SF11">
    <property type="entry name" value="THAP DOMAIN-CONTAINING PROTEIN 10"/>
    <property type="match status" value="1"/>
</dbReference>
<keyword evidence="8" id="KW-1185">Reference proteome</keyword>
<evidence type="ECO:0000256" key="3">
    <source>
        <dbReference type="ARBA" id="ARBA00022833"/>
    </source>
</evidence>
<feature type="domain" description="THAP-type" evidence="6">
    <location>
        <begin position="1"/>
        <end position="80"/>
    </location>
</feature>
<evidence type="ECO:0000256" key="1">
    <source>
        <dbReference type="ARBA" id="ARBA00022723"/>
    </source>
</evidence>
<keyword evidence="4 5" id="KW-0238">DNA-binding</keyword>
<evidence type="ECO:0000256" key="5">
    <source>
        <dbReference type="PROSITE-ProRule" id="PRU00309"/>
    </source>
</evidence>
<evidence type="ECO:0000313" key="8">
    <source>
        <dbReference type="Proteomes" id="UP000075809"/>
    </source>
</evidence>
<name>A0A151WKW8_9HYME</name>
<evidence type="ECO:0000256" key="4">
    <source>
        <dbReference type="ARBA" id="ARBA00023125"/>
    </source>
</evidence>
<dbReference type="GO" id="GO:0008270">
    <property type="term" value="F:zinc ion binding"/>
    <property type="evidence" value="ECO:0007669"/>
    <property type="project" value="UniProtKB-KW"/>
</dbReference>
<dbReference type="EMBL" id="KQ982996">
    <property type="protein sequence ID" value="KYQ48486.1"/>
    <property type="molecule type" value="Genomic_DNA"/>
</dbReference>
<dbReference type="GO" id="GO:0043565">
    <property type="term" value="F:sequence-specific DNA binding"/>
    <property type="evidence" value="ECO:0007669"/>
    <property type="project" value="InterPro"/>
</dbReference>
<protein>
    <submittedName>
        <fullName evidence="7">THAP domain-containing protein 4</fullName>
    </submittedName>
</protein>
<dbReference type="SUPFAM" id="SSF57716">
    <property type="entry name" value="Glucocorticoid receptor-like (DNA-binding domain)"/>
    <property type="match status" value="1"/>
</dbReference>
<dbReference type="PANTHER" id="PTHR46600">
    <property type="entry name" value="THAP DOMAIN-CONTAINING"/>
    <property type="match status" value="1"/>
</dbReference>
<dbReference type="Pfam" id="PF05485">
    <property type="entry name" value="THAP"/>
    <property type="match status" value="1"/>
</dbReference>
<dbReference type="AlphaFoldDB" id="A0A151WKW8"/>
<keyword evidence="1" id="KW-0479">Metal-binding</keyword>
<reference evidence="7 8" key="1">
    <citation type="submission" date="2015-09" db="EMBL/GenBank/DDBJ databases">
        <title>Trachymyrmex zeteki WGS genome.</title>
        <authorList>
            <person name="Nygaard S."/>
            <person name="Hu H."/>
            <person name="Boomsma J."/>
            <person name="Zhang G."/>
        </authorList>
    </citation>
    <scope>NUCLEOTIDE SEQUENCE [LARGE SCALE GENOMIC DNA]</scope>
    <source>
        <strain evidence="7">Tzet28-1</strain>
        <tissue evidence="7">Whole body</tissue>
    </source>
</reference>
<evidence type="ECO:0000313" key="7">
    <source>
        <dbReference type="EMBL" id="KYQ48486.1"/>
    </source>
</evidence>
<keyword evidence="2 5" id="KW-0863">Zinc-finger</keyword>
<evidence type="ECO:0000256" key="2">
    <source>
        <dbReference type="ARBA" id="ARBA00022771"/>
    </source>
</evidence>
<dbReference type="Proteomes" id="UP000075809">
    <property type="component" value="Unassembled WGS sequence"/>
</dbReference>
<dbReference type="InterPro" id="IPR038441">
    <property type="entry name" value="THAP_Znf_sf"/>
</dbReference>
<evidence type="ECO:0000259" key="6">
    <source>
        <dbReference type="PROSITE" id="PS50950"/>
    </source>
</evidence>
<dbReference type="PROSITE" id="PS50950">
    <property type="entry name" value="ZF_THAP"/>
    <property type="match status" value="1"/>
</dbReference>
<organism evidence="7 8">
    <name type="scientific">Mycetomoellerius zeteki</name>
    <dbReference type="NCBI Taxonomy" id="64791"/>
    <lineage>
        <taxon>Eukaryota</taxon>
        <taxon>Metazoa</taxon>
        <taxon>Ecdysozoa</taxon>
        <taxon>Arthropoda</taxon>
        <taxon>Hexapoda</taxon>
        <taxon>Insecta</taxon>
        <taxon>Pterygota</taxon>
        <taxon>Neoptera</taxon>
        <taxon>Endopterygota</taxon>
        <taxon>Hymenoptera</taxon>
        <taxon>Apocrita</taxon>
        <taxon>Aculeata</taxon>
        <taxon>Formicoidea</taxon>
        <taxon>Formicidae</taxon>
        <taxon>Myrmicinae</taxon>
        <taxon>Mycetomoellerius</taxon>
    </lineage>
</organism>
<dbReference type="InterPro" id="IPR006612">
    <property type="entry name" value="THAP_Znf"/>
</dbReference>
<gene>
    <name evidence="7" type="ORF">ALC60_12467</name>
</gene>
<accession>A0A151WKW8</accession>
<proteinExistence type="predicted"/>